<protein>
    <recommendedName>
        <fullName evidence="1">Trypsin-co-occurring domain-containing protein</fullName>
    </recommendedName>
</protein>
<reference evidence="2 3" key="1">
    <citation type="journal article" date="2014" name="J. Biotechnol.">
        <title>Complete genome sequence of the actinobacterium Amycolatopsis japonica MG417-CF17(T) (=DSM 44213T) producing (S,S)-N,N'-ethylenediaminedisuccinic acid.</title>
        <authorList>
            <person name="Stegmann E."/>
            <person name="Albersmeier A."/>
            <person name="Spohn M."/>
            <person name="Gert H."/>
            <person name="Weber T."/>
            <person name="Wohlleben W."/>
            <person name="Kalinowski J."/>
            <person name="Ruckert C."/>
        </authorList>
    </citation>
    <scope>NUCLEOTIDE SEQUENCE [LARGE SCALE GENOMIC DNA]</scope>
    <source>
        <strain evidence="3">MG417-CF17 (DSM 44213)</strain>
    </source>
</reference>
<gene>
    <name evidence="2" type="ORF">AJAP_07030</name>
</gene>
<dbReference type="Pfam" id="PF19493">
    <property type="entry name" value="Trypco1"/>
    <property type="match status" value="1"/>
</dbReference>
<dbReference type="Proteomes" id="UP000028492">
    <property type="component" value="Chromosome"/>
</dbReference>
<evidence type="ECO:0000313" key="3">
    <source>
        <dbReference type="Proteomes" id="UP000028492"/>
    </source>
</evidence>
<proteinExistence type="predicted"/>
<organism evidence="2 3">
    <name type="scientific">Amycolatopsis japonica</name>
    <dbReference type="NCBI Taxonomy" id="208439"/>
    <lineage>
        <taxon>Bacteria</taxon>
        <taxon>Bacillati</taxon>
        <taxon>Actinomycetota</taxon>
        <taxon>Actinomycetes</taxon>
        <taxon>Pseudonocardiales</taxon>
        <taxon>Pseudonocardiaceae</taxon>
        <taxon>Amycolatopsis</taxon>
        <taxon>Amycolatopsis japonica group</taxon>
    </lineage>
</organism>
<dbReference type="STRING" id="208439.AJAP_07030"/>
<sequence>MPQVVKLPLDSGDVVLVEVADVDGAGLDRVGRTAAVAHATSETLQDALRRTQSAIEAVVKQMRGLVEPPDKITLKFGIKVTAAAGVVVAKASSEANFELSVEWVKPPVA</sequence>
<dbReference type="InterPro" id="IPR045794">
    <property type="entry name" value="Trypco1"/>
</dbReference>
<dbReference type="EMBL" id="CP008953">
    <property type="protein sequence ID" value="AIG74323.1"/>
    <property type="molecule type" value="Genomic_DNA"/>
</dbReference>
<name>A0A075UN63_9PSEU</name>
<dbReference type="NCBIfam" id="NF041216">
    <property type="entry name" value="CU044_2847_fam"/>
    <property type="match status" value="1"/>
</dbReference>
<dbReference type="eggNOG" id="ENOG5032W7Y">
    <property type="taxonomic scope" value="Bacteria"/>
</dbReference>
<dbReference type="HOGENOM" id="CLU_137386_3_2_11"/>
<accession>A0A075UN63</accession>
<feature type="domain" description="Trypsin-co-occurring" evidence="1">
    <location>
        <begin position="8"/>
        <end position="103"/>
    </location>
</feature>
<keyword evidence="3" id="KW-1185">Reference proteome</keyword>
<evidence type="ECO:0000259" key="1">
    <source>
        <dbReference type="Pfam" id="PF19493"/>
    </source>
</evidence>
<dbReference type="RefSeq" id="WP_038509095.1">
    <property type="nucleotide sequence ID" value="NZ_CP008953.1"/>
</dbReference>
<dbReference type="KEGG" id="aja:AJAP_07030"/>
<evidence type="ECO:0000313" key="2">
    <source>
        <dbReference type="EMBL" id="AIG74323.1"/>
    </source>
</evidence>
<dbReference type="AlphaFoldDB" id="A0A075UN63"/>